<dbReference type="EMBL" id="JAIWYP010000008">
    <property type="protein sequence ID" value="KAH3786097.1"/>
    <property type="molecule type" value="Genomic_DNA"/>
</dbReference>
<keyword evidence="2" id="KW-1185">Reference proteome</keyword>
<comment type="caution">
    <text evidence="1">The sequence shown here is derived from an EMBL/GenBank/DDBJ whole genome shotgun (WGS) entry which is preliminary data.</text>
</comment>
<evidence type="ECO:0000313" key="1">
    <source>
        <dbReference type="EMBL" id="KAH3786097.1"/>
    </source>
</evidence>
<gene>
    <name evidence="1" type="ORF">DPMN_164198</name>
</gene>
<reference evidence="1" key="1">
    <citation type="journal article" date="2019" name="bioRxiv">
        <title>The Genome of the Zebra Mussel, Dreissena polymorpha: A Resource for Invasive Species Research.</title>
        <authorList>
            <person name="McCartney M.A."/>
            <person name="Auch B."/>
            <person name="Kono T."/>
            <person name="Mallez S."/>
            <person name="Zhang Y."/>
            <person name="Obille A."/>
            <person name="Becker A."/>
            <person name="Abrahante J.E."/>
            <person name="Garbe J."/>
            <person name="Badalamenti J.P."/>
            <person name="Herman A."/>
            <person name="Mangelson H."/>
            <person name="Liachko I."/>
            <person name="Sullivan S."/>
            <person name="Sone E.D."/>
            <person name="Koren S."/>
            <person name="Silverstein K.A.T."/>
            <person name="Beckman K.B."/>
            <person name="Gohl D.M."/>
        </authorList>
    </citation>
    <scope>NUCLEOTIDE SEQUENCE</scope>
    <source>
        <strain evidence="1">Duluth1</strain>
        <tissue evidence="1">Whole animal</tissue>
    </source>
</reference>
<reference evidence="1" key="2">
    <citation type="submission" date="2020-11" db="EMBL/GenBank/DDBJ databases">
        <authorList>
            <person name="McCartney M.A."/>
            <person name="Auch B."/>
            <person name="Kono T."/>
            <person name="Mallez S."/>
            <person name="Becker A."/>
            <person name="Gohl D.M."/>
            <person name="Silverstein K.A.T."/>
            <person name="Koren S."/>
            <person name="Bechman K.B."/>
            <person name="Herman A."/>
            <person name="Abrahante J.E."/>
            <person name="Garbe J."/>
        </authorList>
    </citation>
    <scope>NUCLEOTIDE SEQUENCE</scope>
    <source>
        <strain evidence="1">Duluth1</strain>
        <tissue evidence="1">Whole animal</tissue>
    </source>
</reference>
<name>A0A9D4IVD1_DREPO</name>
<evidence type="ECO:0000313" key="2">
    <source>
        <dbReference type="Proteomes" id="UP000828390"/>
    </source>
</evidence>
<accession>A0A9D4IVD1</accession>
<organism evidence="1 2">
    <name type="scientific">Dreissena polymorpha</name>
    <name type="common">Zebra mussel</name>
    <name type="synonym">Mytilus polymorpha</name>
    <dbReference type="NCBI Taxonomy" id="45954"/>
    <lineage>
        <taxon>Eukaryota</taxon>
        <taxon>Metazoa</taxon>
        <taxon>Spiralia</taxon>
        <taxon>Lophotrochozoa</taxon>
        <taxon>Mollusca</taxon>
        <taxon>Bivalvia</taxon>
        <taxon>Autobranchia</taxon>
        <taxon>Heteroconchia</taxon>
        <taxon>Euheterodonta</taxon>
        <taxon>Imparidentia</taxon>
        <taxon>Neoheterodontei</taxon>
        <taxon>Myida</taxon>
        <taxon>Dreissenoidea</taxon>
        <taxon>Dreissenidae</taxon>
        <taxon>Dreissena</taxon>
    </lineage>
</organism>
<sequence length="78" mass="8421">MFSEINKEPLVIDITGSQGISPISLSNGSEIIDSWICLTATPKTLPTPSFSQQSTQPPSDPTIFTSSISESSWQVFCN</sequence>
<dbReference type="AlphaFoldDB" id="A0A9D4IVD1"/>
<proteinExistence type="predicted"/>
<protein>
    <submittedName>
        <fullName evidence="1">Uncharacterized protein</fullName>
    </submittedName>
</protein>
<dbReference type="Proteomes" id="UP000828390">
    <property type="component" value="Unassembled WGS sequence"/>
</dbReference>